<keyword evidence="3" id="KW-1185">Reference proteome</keyword>
<protein>
    <recommendedName>
        <fullName evidence="1">DUF218 domain-containing protein</fullName>
    </recommendedName>
</protein>
<dbReference type="Gene3D" id="1.10.3620.10">
    <property type="entry name" value="YdcF like domain"/>
    <property type="match status" value="1"/>
</dbReference>
<sequence>MGTLSSDTAADINTLSEYLSDAEIQVLSYIPSVDYVVLCASQVLHGAEVIFKALQERPALAKCLVLCGGIGHSTHLLYSAIAQHPHYSVLAHDIDGLPEARILERILDRFFDRIAITSQGCQILIEDQSTNCGQNASFSRRVLEQAGLSAPKRLVISQDPTMMLRTKASFQKVYDDMPSSVSFLSFPVFVPKVQLSHTHVLEWMPLGVSCELWSLQRFIELILGEIPRIRDDENGYGPRGRGFISHVDLPMEIETAWSRLVVAFEHQKLR</sequence>
<dbReference type="PANTHER" id="PTHR30336:SF20">
    <property type="entry name" value="DUF218 DOMAIN-CONTAINING PROTEIN"/>
    <property type="match status" value="1"/>
</dbReference>
<name>A0A0F7U3N0_PENBI</name>
<dbReference type="AlphaFoldDB" id="A0A0F7U3N0"/>
<dbReference type="InterPro" id="IPR003848">
    <property type="entry name" value="DUF218"/>
</dbReference>
<dbReference type="InterPro" id="IPR014729">
    <property type="entry name" value="Rossmann-like_a/b/a_fold"/>
</dbReference>
<evidence type="ECO:0000313" key="2">
    <source>
        <dbReference type="EMBL" id="CEJ62315.1"/>
    </source>
</evidence>
<proteinExistence type="predicted"/>
<evidence type="ECO:0000259" key="1">
    <source>
        <dbReference type="Pfam" id="PF02698"/>
    </source>
</evidence>
<dbReference type="Proteomes" id="UP000042958">
    <property type="component" value="Unassembled WGS sequence"/>
</dbReference>
<dbReference type="Gene3D" id="3.40.50.620">
    <property type="entry name" value="HUPs"/>
    <property type="match status" value="1"/>
</dbReference>
<dbReference type="EMBL" id="CDHK01000015">
    <property type="protein sequence ID" value="CEJ62315.1"/>
    <property type="molecule type" value="Genomic_DNA"/>
</dbReference>
<organism evidence="2 3">
    <name type="scientific">Penicillium brasilianum</name>
    <dbReference type="NCBI Taxonomy" id="104259"/>
    <lineage>
        <taxon>Eukaryota</taxon>
        <taxon>Fungi</taxon>
        <taxon>Dikarya</taxon>
        <taxon>Ascomycota</taxon>
        <taxon>Pezizomycotina</taxon>
        <taxon>Eurotiomycetes</taxon>
        <taxon>Eurotiomycetidae</taxon>
        <taxon>Eurotiales</taxon>
        <taxon>Aspergillaceae</taxon>
        <taxon>Penicillium</taxon>
    </lineage>
</organism>
<dbReference type="Pfam" id="PF02698">
    <property type="entry name" value="DUF218"/>
    <property type="match status" value="1"/>
</dbReference>
<dbReference type="CDD" id="cd06259">
    <property type="entry name" value="YdcF-like"/>
    <property type="match status" value="1"/>
</dbReference>
<evidence type="ECO:0000313" key="3">
    <source>
        <dbReference type="Proteomes" id="UP000042958"/>
    </source>
</evidence>
<dbReference type="PANTHER" id="PTHR30336">
    <property type="entry name" value="INNER MEMBRANE PROTEIN, PROBABLE PERMEASE"/>
    <property type="match status" value="1"/>
</dbReference>
<feature type="domain" description="DUF218" evidence="1">
    <location>
        <begin position="95"/>
        <end position="188"/>
    </location>
</feature>
<gene>
    <name evidence="2" type="ORF">PMG11_10817</name>
</gene>
<dbReference type="InterPro" id="IPR051599">
    <property type="entry name" value="Cell_Envelope_Assoc"/>
</dbReference>
<dbReference type="GO" id="GO:0005886">
    <property type="term" value="C:plasma membrane"/>
    <property type="evidence" value="ECO:0007669"/>
    <property type="project" value="TreeGrafter"/>
</dbReference>
<reference evidence="3" key="1">
    <citation type="journal article" date="2015" name="Genome Announc.">
        <title>Draft genome sequence of the fungus Penicillium brasilianum MG11.</title>
        <authorList>
            <person name="Horn F."/>
            <person name="Linde J."/>
            <person name="Mattern D.J."/>
            <person name="Walther G."/>
            <person name="Guthke R."/>
            <person name="Brakhage A.A."/>
            <person name="Valiante V."/>
        </authorList>
    </citation>
    <scope>NUCLEOTIDE SEQUENCE [LARGE SCALE GENOMIC DNA]</scope>
    <source>
        <strain evidence="3">MG11</strain>
    </source>
</reference>
<accession>A0A0F7U3N0</accession>
<dbReference type="OrthoDB" id="17725at2759"/>